<proteinExistence type="predicted"/>
<organism evidence="2 3">
    <name type="scientific">Paludifilum halophilum</name>
    <dbReference type="NCBI Taxonomy" id="1642702"/>
    <lineage>
        <taxon>Bacteria</taxon>
        <taxon>Bacillati</taxon>
        <taxon>Bacillota</taxon>
        <taxon>Bacilli</taxon>
        <taxon>Bacillales</taxon>
        <taxon>Thermoactinomycetaceae</taxon>
        <taxon>Paludifilum</taxon>
    </lineage>
</organism>
<sequence length="59" mass="6787">MAEEVFSEFRQQIEEMTLVPSGGGVFEVDLDGKRIFSKKQLNRHAEEKEIPKLIHDEIG</sequence>
<evidence type="ECO:0000313" key="2">
    <source>
        <dbReference type="EMBL" id="OYD08340.1"/>
    </source>
</evidence>
<dbReference type="EMBL" id="NOWF01000003">
    <property type="protein sequence ID" value="OYD08340.1"/>
    <property type="molecule type" value="Genomic_DNA"/>
</dbReference>
<gene>
    <name evidence="2" type="ORF">CHM34_05705</name>
</gene>
<dbReference type="Proteomes" id="UP000215459">
    <property type="component" value="Unassembled WGS sequence"/>
</dbReference>
<comment type="caution">
    <text evidence="2">The sequence shown here is derived from an EMBL/GenBank/DDBJ whole genome shotgun (WGS) entry which is preliminary data.</text>
</comment>
<evidence type="ECO:0000313" key="3">
    <source>
        <dbReference type="Proteomes" id="UP000215459"/>
    </source>
</evidence>
<dbReference type="SUPFAM" id="SSF52833">
    <property type="entry name" value="Thioredoxin-like"/>
    <property type="match status" value="1"/>
</dbReference>
<keyword evidence="1" id="KW-0676">Redox-active center</keyword>
<keyword evidence="3" id="KW-1185">Reference proteome</keyword>
<dbReference type="InterPro" id="IPR036249">
    <property type="entry name" value="Thioredoxin-like_sf"/>
</dbReference>
<name>A0A235B7Q3_9BACL</name>
<dbReference type="NCBIfam" id="TIGR02174">
    <property type="entry name" value="CXXU_selWTH"/>
    <property type="match status" value="1"/>
</dbReference>
<evidence type="ECO:0000256" key="1">
    <source>
        <dbReference type="ARBA" id="ARBA00023284"/>
    </source>
</evidence>
<dbReference type="OrthoDB" id="9811366at2"/>
<reference evidence="2 3" key="1">
    <citation type="submission" date="2017-07" db="EMBL/GenBank/DDBJ databases">
        <title>The genome sequence of Paludifilum halophilum highlights mechanisms for microbial adaptation to high salt environemnts.</title>
        <authorList>
            <person name="Belbahri L."/>
        </authorList>
    </citation>
    <scope>NUCLEOTIDE SEQUENCE [LARGE SCALE GENOMIC DNA]</scope>
    <source>
        <strain evidence="2 3">DSM 102817</strain>
    </source>
</reference>
<evidence type="ECO:0008006" key="4">
    <source>
        <dbReference type="Google" id="ProtNLM"/>
    </source>
</evidence>
<dbReference type="Pfam" id="PF10262">
    <property type="entry name" value="Rdx"/>
    <property type="match status" value="1"/>
</dbReference>
<protein>
    <recommendedName>
        <fullName evidence="4">SelT/SelW/SelH family protein</fullName>
    </recommendedName>
</protein>
<dbReference type="AlphaFoldDB" id="A0A235B7Q3"/>
<accession>A0A235B7Q3</accession>
<dbReference type="Gene3D" id="3.40.30.10">
    <property type="entry name" value="Glutaredoxin"/>
    <property type="match status" value="1"/>
</dbReference>
<dbReference type="InterPro" id="IPR011893">
    <property type="entry name" value="Selenoprotein_Rdx-typ"/>
</dbReference>